<keyword evidence="2" id="KW-1185">Reference proteome</keyword>
<dbReference type="Proteomes" id="UP000887013">
    <property type="component" value="Unassembled WGS sequence"/>
</dbReference>
<name>A0A8X6NKD9_NEPPI</name>
<accession>A0A8X6NKD9</accession>
<reference evidence="1" key="1">
    <citation type="submission" date="2020-08" db="EMBL/GenBank/DDBJ databases">
        <title>Multicomponent nature underlies the extraordinary mechanical properties of spider dragline silk.</title>
        <authorList>
            <person name="Kono N."/>
            <person name="Nakamura H."/>
            <person name="Mori M."/>
            <person name="Yoshida Y."/>
            <person name="Ohtoshi R."/>
            <person name="Malay A.D."/>
            <person name="Moran D.A.P."/>
            <person name="Tomita M."/>
            <person name="Numata K."/>
            <person name="Arakawa K."/>
        </authorList>
    </citation>
    <scope>NUCLEOTIDE SEQUENCE</scope>
</reference>
<protein>
    <submittedName>
        <fullName evidence="1">Uncharacterized protein</fullName>
    </submittedName>
</protein>
<evidence type="ECO:0000313" key="1">
    <source>
        <dbReference type="EMBL" id="GFT18105.1"/>
    </source>
</evidence>
<sequence length="162" mass="19227">MVTVTSAKLWFLPHWVRCQRIERTNVSNSWQWCNPKRRDYLPRNQPGWILHLLRKEDSDPTVGFCDSLRRCDVSGKDRTTLVRGESHAEEMCVQRSEEKKRKSLMKCLWSTEFRRISVDHFLVLWNLTPTKGKYWENFGHSRADDFELEKSLGFESLDSSAF</sequence>
<organism evidence="1 2">
    <name type="scientific">Nephila pilipes</name>
    <name type="common">Giant wood spider</name>
    <name type="synonym">Nephila maculata</name>
    <dbReference type="NCBI Taxonomy" id="299642"/>
    <lineage>
        <taxon>Eukaryota</taxon>
        <taxon>Metazoa</taxon>
        <taxon>Ecdysozoa</taxon>
        <taxon>Arthropoda</taxon>
        <taxon>Chelicerata</taxon>
        <taxon>Arachnida</taxon>
        <taxon>Araneae</taxon>
        <taxon>Araneomorphae</taxon>
        <taxon>Entelegynae</taxon>
        <taxon>Araneoidea</taxon>
        <taxon>Nephilidae</taxon>
        <taxon>Nephila</taxon>
    </lineage>
</organism>
<evidence type="ECO:0000313" key="2">
    <source>
        <dbReference type="Proteomes" id="UP000887013"/>
    </source>
</evidence>
<dbReference type="EMBL" id="BMAW01010273">
    <property type="protein sequence ID" value="GFT18105.1"/>
    <property type="molecule type" value="Genomic_DNA"/>
</dbReference>
<gene>
    <name evidence="1" type="ORF">NPIL_265931</name>
</gene>
<dbReference type="AlphaFoldDB" id="A0A8X6NKD9"/>
<comment type="caution">
    <text evidence="1">The sequence shown here is derived from an EMBL/GenBank/DDBJ whole genome shotgun (WGS) entry which is preliminary data.</text>
</comment>
<proteinExistence type="predicted"/>